<dbReference type="Gene3D" id="3.40.50.1820">
    <property type="entry name" value="alpha/beta hydrolase"/>
    <property type="match status" value="1"/>
</dbReference>
<dbReference type="RefSeq" id="WP_272085317.1">
    <property type="nucleotide sequence ID" value="NZ_JAQNDL010000001.1"/>
</dbReference>
<dbReference type="PANTHER" id="PTHR37946:SF1">
    <property type="entry name" value="SLL1969 PROTEIN"/>
    <property type="match status" value="1"/>
</dbReference>
<organism evidence="2 3">
    <name type="scientific">Nannocystis bainbridge</name>
    <dbReference type="NCBI Taxonomy" id="2995303"/>
    <lineage>
        <taxon>Bacteria</taxon>
        <taxon>Pseudomonadati</taxon>
        <taxon>Myxococcota</taxon>
        <taxon>Polyangia</taxon>
        <taxon>Nannocystales</taxon>
        <taxon>Nannocystaceae</taxon>
        <taxon>Nannocystis</taxon>
    </lineage>
</organism>
<gene>
    <name evidence="2" type="ORF">POL25_07985</name>
</gene>
<feature type="domain" description="DUF676" evidence="1">
    <location>
        <begin position="47"/>
        <end position="132"/>
    </location>
</feature>
<dbReference type="InterPro" id="IPR007751">
    <property type="entry name" value="DUF676_lipase-like"/>
</dbReference>
<dbReference type="Pfam" id="PF05057">
    <property type="entry name" value="DUF676"/>
    <property type="match status" value="1"/>
</dbReference>
<dbReference type="SUPFAM" id="SSF53474">
    <property type="entry name" value="alpha/beta-Hydrolases"/>
    <property type="match status" value="1"/>
</dbReference>
<keyword evidence="3" id="KW-1185">Reference proteome</keyword>
<comment type="caution">
    <text evidence="2">The sequence shown here is derived from an EMBL/GenBank/DDBJ whole genome shotgun (WGS) entry which is preliminary data.</text>
</comment>
<evidence type="ECO:0000313" key="3">
    <source>
        <dbReference type="Proteomes" id="UP001221686"/>
    </source>
</evidence>
<reference evidence="2 3" key="1">
    <citation type="submission" date="2022-11" db="EMBL/GenBank/DDBJ databases">
        <title>Minimal conservation of predation-associated metabolite biosynthetic gene clusters underscores biosynthetic potential of Myxococcota including descriptions for ten novel species: Archangium lansinium sp. nov., Myxococcus landrumus sp. nov., Nannocystis bai.</title>
        <authorList>
            <person name="Ahearne A."/>
            <person name="Stevens C."/>
            <person name="Dowd S."/>
        </authorList>
    </citation>
    <scope>NUCLEOTIDE SEQUENCE [LARGE SCALE GENOMIC DNA]</scope>
    <source>
        <strain evidence="2 3">BB15-2</strain>
    </source>
</reference>
<name>A0ABT5DT66_9BACT</name>
<accession>A0ABT5DT66</accession>
<evidence type="ECO:0000259" key="1">
    <source>
        <dbReference type="Pfam" id="PF05057"/>
    </source>
</evidence>
<dbReference type="Proteomes" id="UP001221686">
    <property type="component" value="Unassembled WGS sequence"/>
</dbReference>
<evidence type="ECO:0000313" key="2">
    <source>
        <dbReference type="EMBL" id="MDC0716828.1"/>
    </source>
</evidence>
<sequence length="349" mass="38140">MAEPVLSLDPLGPDDLDESRERARLAAHGGGGVLSPYGPVRPTLRPLVLVHGIHGHPGELAPVAEHVRATGSAQPYFFTYDDLGRYLDRSGDELARALAQLACHAPRPAVVIVAHSMGGIVARCALNSLVDPRWFPLFSHRRLRRGKVRVRGSAEAVRAGVRLEAACAADFAAVDLLTVDTPWSGFAAPRLDLRNLWRRQRSWVDMVSNSTVLTRLHDVALPSHLRIHHIEADQPGAGLDHDKIRTLGDLDDRDLLRFQRAILGERGALGRDPRLRNMFAALAGERSFPMLAEGLRATGIVDAPAFRAELRRAVPRLAGSHTSVLQNTALFALLDAWLARGAIEVQRQA</sequence>
<proteinExistence type="predicted"/>
<dbReference type="PANTHER" id="PTHR37946">
    <property type="entry name" value="SLL1969 PROTEIN"/>
    <property type="match status" value="1"/>
</dbReference>
<protein>
    <recommendedName>
        <fullName evidence="1">DUF676 domain-containing protein</fullName>
    </recommendedName>
</protein>
<dbReference type="InterPro" id="IPR029058">
    <property type="entry name" value="AB_hydrolase_fold"/>
</dbReference>
<dbReference type="EMBL" id="JAQNDL010000001">
    <property type="protein sequence ID" value="MDC0716828.1"/>
    <property type="molecule type" value="Genomic_DNA"/>
</dbReference>